<accession>F2S4P4</accession>
<proteinExistence type="predicted"/>
<name>F2S4P4_TRIT1</name>
<sequence>MSSVANHPSSSGFPPTPLAGCKKNANVRNMMNLQVSAAQPLTAIHWQPFLLPINDCDLPNTIRWKCNHRNFDRPLMKRTCVNELLHGRSLDILKLYGSSC</sequence>
<evidence type="ECO:0000313" key="1">
    <source>
        <dbReference type="EMBL" id="EGD98594.1"/>
    </source>
</evidence>
<organism evidence="1 2">
    <name type="scientific">Trichophyton tonsurans (strain CBS 112818)</name>
    <name type="common">Scalp ringworm fungus</name>
    <dbReference type="NCBI Taxonomy" id="647933"/>
    <lineage>
        <taxon>Eukaryota</taxon>
        <taxon>Fungi</taxon>
        <taxon>Dikarya</taxon>
        <taxon>Ascomycota</taxon>
        <taxon>Pezizomycotina</taxon>
        <taxon>Eurotiomycetes</taxon>
        <taxon>Eurotiomycetidae</taxon>
        <taxon>Onygenales</taxon>
        <taxon>Arthrodermataceae</taxon>
        <taxon>Trichophyton</taxon>
    </lineage>
</organism>
<reference evidence="2" key="1">
    <citation type="journal article" date="2012" name="MBio">
        <title>Comparative genome analysis of Trichophyton rubrum and related dermatophytes reveals candidate genes involved in infection.</title>
        <authorList>
            <person name="Martinez D.A."/>
            <person name="Oliver B.G."/>
            <person name="Graeser Y."/>
            <person name="Goldberg J.M."/>
            <person name="Li W."/>
            <person name="Martinez-Rossi N.M."/>
            <person name="Monod M."/>
            <person name="Shelest E."/>
            <person name="Barton R.C."/>
            <person name="Birch E."/>
            <person name="Brakhage A.A."/>
            <person name="Chen Z."/>
            <person name="Gurr S.J."/>
            <person name="Heiman D."/>
            <person name="Heitman J."/>
            <person name="Kosti I."/>
            <person name="Rossi A."/>
            <person name="Saif S."/>
            <person name="Samalova M."/>
            <person name="Saunders C.W."/>
            <person name="Shea T."/>
            <person name="Summerbell R.C."/>
            <person name="Xu J."/>
            <person name="Young S."/>
            <person name="Zeng Q."/>
            <person name="Birren B.W."/>
            <person name="Cuomo C.A."/>
            <person name="White T.C."/>
        </authorList>
    </citation>
    <scope>NUCLEOTIDE SEQUENCE [LARGE SCALE GENOMIC DNA]</scope>
    <source>
        <strain evidence="2">CBS 112818</strain>
    </source>
</reference>
<dbReference type="AlphaFoldDB" id="F2S4P4"/>
<protein>
    <submittedName>
        <fullName evidence="1">Uncharacterized protein</fullName>
    </submittedName>
</protein>
<keyword evidence="2" id="KW-1185">Reference proteome</keyword>
<dbReference type="EMBL" id="GG698512">
    <property type="protein sequence ID" value="EGD98594.1"/>
    <property type="molecule type" value="Genomic_DNA"/>
</dbReference>
<dbReference type="Proteomes" id="UP000009172">
    <property type="component" value="Unassembled WGS sequence"/>
</dbReference>
<dbReference type="HOGENOM" id="CLU_2308111_0_0_1"/>
<gene>
    <name evidence="1" type="ORF">TESG_05964</name>
</gene>
<evidence type="ECO:0000313" key="2">
    <source>
        <dbReference type="Proteomes" id="UP000009172"/>
    </source>
</evidence>